<dbReference type="Proteomes" id="UP000013047">
    <property type="component" value="Unassembled WGS sequence"/>
</dbReference>
<evidence type="ECO:0000313" key="7">
    <source>
        <dbReference type="EMBL" id="ENO92617.1"/>
    </source>
</evidence>
<protein>
    <submittedName>
        <fullName evidence="7">DNA ligase</fullName>
        <ecNumber evidence="7">6.5.1.1</ecNumber>
    </submittedName>
</protein>
<reference evidence="7 8" key="1">
    <citation type="submission" date="2012-09" db="EMBL/GenBank/DDBJ databases">
        <title>Draft Genome Sequences of 6 Strains from Genus Thauera.</title>
        <authorList>
            <person name="Liu B."/>
            <person name="Shapleigh J.P."/>
            <person name="Frostegard A.H."/>
        </authorList>
    </citation>
    <scope>NUCLEOTIDE SEQUENCE [LARGE SCALE GENOMIC DNA]</scope>
    <source>
        <strain evidence="7 8">B4P</strain>
    </source>
</reference>
<evidence type="ECO:0000256" key="4">
    <source>
        <dbReference type="ARBA" id="ARBA00023204"/>
    </source>
</evidence>
<dbReference type="EC" id="6.5.1.1" evidence="7"/>
<evidence type="ECO:0000259" key="6">
    <source>
        <dbReference type="Pfam" id="PF14743"/>
    </source>
</evidence>
<accession>N6ZDH2</accession>
<evidence type="ECO:0000256" key="5">
    <source>
        <dbReference type="SAM" id="SignalP"/>
    </source>
</evidence>
<evidence type="ECO:0000256" key="2">
    <source>
        <dbReference type="ARBA" id="ARBA00022705"/>
    </source>
</evidence>
<dbReference type="PANTHER" id="PTHR47810">
    <property type="entry name" value="DNA LIGASE"/>
    <property type="match status" value="1"/>
</dbReference>
<gene>
    <name evidence="7" type="ORF">C667_22029</name>
</gene>
<feature type="chain" id="PRO_5004129048" evidence="5">
    <location>
        <begin position="36"/>
        <end position="304"/>
    </location>
</feature>
<dbReference type="RefSeq" id="WP_004384536.1">
    <property type="nucleotide sequence ID" value="NZ_AMXF01000346.1"/>
</dbReference>
<dbReference type="EMBL" id="AMXF01000346">
    <property type="protein sequence ID" value="ENO92617.1"/>
    <property type="molecule type" value="Genomic_DNA"/>
</dbReference>
<feature type="domain" description="DNA ligase OB-like" evidence="6">
    <location>
        <begin position="236"/>
        <end position="301"/>
    </location>
</feature>
<dbReference type="GO" id="GO:0006281">
    <property type="term" value="P:DNA repair"/>
    <property type="evidence" value="ECO:0007669"/>
    <property type="project" value="UniProtKB-KW"/>
</dbReference>
<dbReference type="InterPro" id="IPR050326">
    <property type="entry name" value="NAD_dep_DNA_ligaseB"/>
</dbReference>
<keyword evidence="3" id="KW-0227">DNA damage</keyword>
<keyword evidence="1 7" id="KW-0436">Ligase</keyword>
<organism evidence="7 8">
    <name type="scientific">Thauera phenylacetica B4P</name>
    <dbReference type="NCBI Taxonomy" id="1234382"/>
    <lineage>
        <taxon>Bacteria</taxon>
        <taxon>Pseudomonadati</taxon>
        <taxon>Pseudomonadota</taxon>
        <taxon>Betaproteobacteria</taxon>
        <taxon>Rhodocyclales</taxon>
        <taxon>Zoogloeaceae</taxon>
        <taxon>Thauera</taxon>
    </lineage>
</organism>
<evidence type="ECO:0000256" key="1">
    <source>
        <dbReference type="ARBA" id="ARBA00022598"/>
    </source>
</evidence>
<feature type="signal peptide" evidence="5">
    <location>
        <begin position="1"/>
        <end position="35"/>
    </location>
</feature>
<keyword evidence="8" id="KW-1185">Reference proteome</keyword>
<dbReference type="InterPro" id="IPR029319">
    <property type="entry name" value="DNA_ligase_OB"/>
</dbReference>
<dbReference type="PANTHER" id="PTHR47810:SF1">
    <property type="entry name" value="DNA LIGASE B"/>
    <property type="match status" value="1"/>
</dbReference>
<dbReference type="SUPFAM" id="SSF50249">
    <property type="entry name" value="Nucleic acid-binding proteins"/>
    <property type="match status" value="1"/>
</dbReference>
<name>N6ZDH2_9RHOO</name>
<sequence length="304" mass="33231">MRPSTRIPAPALHGTATPIRSLILALALLPAGAFAQTAAPIDAPAAPAAPTAMLALRHDPAIDPAGWWVSEKLDGVRASWDGSVLRFRSGRTLPAPAWFLAVLPPVALDGELWLGRRRFDALSGLLRREDPEDPLWREVRYMLFELPGAPGDFDTRLARLRSLAHAAGAPWVQAVPQRRVPDRAALQRLLDEVLAGGGEGLMLHRADARWQPGRSEALRKLTPWLDAEARVVGYLPGKGRLQGRVGALRVETADGRRFRIGSGLSDALRANPPALGALVTYRYRELTPAGLPRFPRYLRERTLP</sequence>
<dbReference type="Pfam" id="PF14743">
    <property type="entry name" value="DNA_ligase_OB_2"/>
    <property type="match status" value="1"/>
</dbReference>
<dbReference type="GO" id="GO:0006260">
    <property type="term" value="P:DNA replication"/>
    <property type="evidence" value="ECO:0007669"/>
    <property type="project" value="UniProtKB-KW"/>
</dbReference>
<dbReference type="CDD" id="cd07896">
    <property type="entry name" value="Adenylation_kDNA_ligase_like"/>
    <property type="match status" value="1"/>
</dbReference>
<keyword evidence="5" id="KW-0732">Signal</keyword>
<dbReference type="SUPFAM" id="SSF56091">
    <property type="entry name" value="DNA ligase/mRNA capping enzyme, catalytic domain"/>
    <property type="match status" value="1"/>
</dbReference>
<dbReference type="GO" id="GO:0003910">
    <property type="term" value="F:DNA ligase (ATP) activity"/>
    <property type="evidence" value="ECO:0007669"/>
    <property type="project" value="UniProtKB-EC"/>
</dbReference>
<dbReference type="InterPro" id="IPR012340">
    <property type="entry name" value="NA-bd_OB-fold"/>
</dbReference>
<dbReference type="OrthoDB" id="9767858at2"/>
<dbReference type="CDD" id="cd08041">
    <property type="entry name" value="OBF_kDNA_ligase_like"/>
    <property type="match status" value="1"/>
</dbReference>
<dbReference type="AlphaFoldDB" id="N6ZDH2"/>
<dbReference type="Gene3D" id="3.30.470.30">
    <property type="entry name" value="DNA ligase/mRNA capping enzyme"/>
    <property type="match status" value="1"/>
</dbReference>
<dbReference type="Gene3D" id="3.30.1490.70">
    <property type="match status" value="1"/>
</dbReference>
<dbReference type="Gene3D" id="2.40.50.140">
    <property type="entry name" value="Nucleic acid-binding proteins"/>
    <property type="match status" value="1"/>
</dbReference>
<keyword evidence="4" id="KW-0234">DNA repair</keyword>
<evidence type="ECO:0000256" key="3">
    <source>
        <dbReference type="ARBA" id="ARBA00022763"/>
    </source>
</evidence>
<proteinExistence type="predicted"/>
<keyword evidence="2" id="KW-0235">DNA replication</keyword>
<comment type="caution">
    <text evidence="7">The sequence shown here is derived from an EMBL/GenBank/DDBJ whole genome shotgun (WGS) entry which is preliminary data.</text>
</comment>
<evidence type="ECO:0000313" key="8">
    <source>
        <dbReference type="Proteomes" id="UP000013047"/>
    </source>
</evidence>
<dbReference type="NCBIfam" id="NF006592">
    <property type="entry name" value="PRK09125.1"/>
    <property type="match status" value="1"/>
</dbReference>